<feature type="chain" id="PRO_5035175755" description="RNA-dependent RNA polymerase" evidence="2">
    <location>
        <begin position="22"/>
        <end position="857"/>
    </location>
</feature>
<evidence type="ECO:0008006" key="5">
    <source>
        <dbReference type="Google" id="ProtNLM"/>
    </source>
</evidence>
<name>A0A8J5BAI1_ZINOF</name>
<keyword evidence="3" id="KW-0496">Mitochondrion</keyword>
<evidence type="ECO:0000256" key="2">
    <source>
        <dbReference type="SAM" id="SignalP"/>
    </source>
</evidence>
<feature type="signal peptide" evidence="2">
    <location>
        <begin position="1"/>
        <end position="21"/>
    </location>
</feature>
<accession>A0A8J5BAI1</accession>
<organism evidence="3 4">
    <name type="scientific">Zingiber officinale</name>
    <name type="common">Ginger</name>
    <name type="synonym">Amomum zingiber</name>
    <dbReference type="NCBI Taxonomy" id="94328"/>
    <lineage>
        <taxon>Eukaryota</taxon>
        <taxon>Viridiplantae</taxon>
        <taxon>Streptophyta</taxon>
        <taxon>Embryophyta</taxon>
        <taxon>Tracheophyta</taxon>
        <taxon>Spermatophyta</taxon>
        <taxon>Magnoliopsida</taxon>
        <taxon>Liliopsida</taxon>
        <taxon>Zingiberales</taxon>
        <taxon>Zingiberaceae</taxon>
        <taxon>Zingiber</taxon>
    </lineage>
</organism>
<comment type="caution">
    <text evidence="3">The sequence shown here is derived from an EMBL/GenBank/DDBJ whole genome shotgun (WGS) entry which is preliminary data.</text>
</comment>
<keyword evidence="2" id="KW-0732">Signal</keyword>
<dbReference type="AlphaFoldDB" id="A0A8J5BAI1"/>
<sequence length="857" mass="98504">MNDSCCIATWDGVALVPLAFARALVLPSRVQGESPYCGTKEKVRTRSGADHPHSLFDLIFWKEKESTRSALKPETRSTGLQTHMSEPDSAPGQECIRVGTESSALELCFRCCSSFFSSLASWTDNRELGFNWVLKRHFREQKILFHGMSPELILNPLAAATAAIEADEATVATEATEEDTEARQANTLALSLLAYLLCRYHPEDSFFWLGGGFTSKHGFEHRAKAKGEEFVFLKRHNISVVRICVDSTEPTLISLYLDPRLVKLAKPVNSKTLKSITDNPSDIPTIDRILHRFQHLFPVLYRLYIPDLLSRHLELGMTWTPTWKSVPNDNKGLLAKRGLKGKDTIFTCLKYEIASVGRELMRSREVDDTPLRIIHYTSMFLRQTLKPFEPEYNRMVLETGWRAIKDDAFWLPDPSVGDTLFCSPGRLAAVLSGGGKRRIFIIGNFIRQRLFRPIHDWSMEVLRTLPCDGTFNQSKPIEQLVRAKASNVYSFDLSNATDRYPMRALFYLIWSIFGAFPAATIVRHLAGGPFLIKPPYTWRDKHITFRTGQPLGYYGCWSQLIASLYGDDIVIINPLVAKEYKRIMLNLGVSISEGKSLISSNGSFEFAKQFWVKRGQINLSPNLSRNVILRLNGVGFRTRSRIMVFNSLSRKTKRLLTIVDKSFNYNQLPLQFWFGRGKPINPYYKGIIVHDALKKYKFKELNLVPEEYWKDEERQYGTVEFTLYRSWVEEWLKWVDWYVQGLYLDKDLDYYFDPPLMSTTWKRTSKDFDLIKYGFLWLCWDKGDDFDSHPYRPYNILSDRPRSRTIVLRCSTKCGCRVCITADADAPKKEVWDGKKKNAAKAEYAEIQSIANSIPFH</sequence>
<dbReference type="PANTHER" id="PTHR34456:SF13">
    <property type="entry name" value="REVERSE TRANSCRIPTASE DOMAIN-CONTAINING PROTEIN"/>
    <property type="match status" value="1"/>
</dbReference>
<dbReference type="InterPro" id="IPR008686">
    <property type="entry name" value="RNA_pol_mitovir"/>
</dbReference>
<protein>
    <recommendedName>
        <fullName evidence="5">RNA-dependent RNA polymerase</fullName>
    </recommendedName>
</protein>
<proteinExistence type="predicted"/>
<dbReference type="PANTHER" id="PTHR34456">
    <property type="entry name" value="MITOVIRUS RNA-DEPENDENT RNA POLYMERASE"/>
    <property type="match status" value="1"/>
</dbReference>
<geneLocation type="mitochondrion" evidence="3"/>
<evidence type="ECO:0000313" key="3">
    <source>
        <dbReference type="EMBL" id="KAG6467799.1"/>
    </source>
</evidence>
<evidence type="ECO:0000313" key="4">
    <source>
        <dbReference type="Proteomes" id="UP000734854"/>
    </source>
</evidence>
<reference evidence="3 4" key="1">
    <citation type="submission" date="2020-08" db="EMBL/GenBank/DDBJ databases">
        <title>Plant Genome Project.</title>
        <authorList>
            <person name="Zhang R.-G."/>
        </authorList>
    </citation>
    <scope>NUCLEOTIDE SEQUENCE [LARGE SCALE GENOMIC DNA]</scope>
    <source>
        <tissue evidence="3">Rhizome</tissue>
    </source>
</reference>
<evidence type="ECO:0000256" key="1">
    <source>
        <dbReference type="SAM" id="MobiDB-lite"/>
    </source>
</evidence>
<dbReference type="Proteomes" id="UP000734854">
    <property type="component" value="Unassembled WGS sequence"/>
</dbReference>
<keyword evidence="4" id="KW-1185">Reference proteome</keyword>
<dbReference type="Pfam" id="PF05919">
    <property type="entry name" value="Mitovir_RNA_pol"/>
    <property type="match status" value="1"/>
</dbReference>
<feature type="region of interest" description="Disordered" evidence="1">
    <location>
        <begin position="69"/>
        <end position="92"/>
    </location>
</feature>
<gene>
    <name evidence="3" type="ORF">ZIOFF_074314</name>
</gene>
<dbReference type="EMBL" id="JACMSC010000023">
    <property type="protein sequence ID" value="KAG6467799.1"/>
    <property type="molecule type" value="Genomic_DNA"/>
</dbReference>